<keyword evidence="1" id="KW-1133">Transmembrane helix</keyword>
<accession>A0A7C6Z729</accession>
<dbReference type="Pfam" id="PF02517">
    <property type="entry name" value="Rce1-like"/>
    <property type="match status" value="1"/>
</dbReference>
<dbReference type="Proteomes" id="UP000553059">
    <property type="component" value="Unassembled WGS sequence"/>
</dbReference>
<dbReference type="GO" id="GO:0008237">
    <property type="term" value="F:metallopeptidase activity"/>
    <property type="evidence" value="ECO:0007669"/>
    <property type="project" value="UniProtKB-KW"/>
</dbReference>
<evidence type="ECO:0000256" key="1">
    <source>
        <dbReference type="SAM" id="Phobius"/>
    </source>
</evidence>
<evidence type="ECO:0000259" key="2">
    <source>
        <dbReference type="Pfam" id="PF02517"/>
    </source>
</evidence>
<feature type="transmembrane region" description="Helical" evidence="1">
    <location>
        <begin position="102"/>
        <end position="121"/>
    </location>
</feature>
<protein>
    <submittedName>
        <fullName evidence="3">CPBP family intramembrane metalloprotease</fullName>
    </submittedName>
</protein>
<dbReference type="GO" id="GO:0006508">
    <property type="term" value="P:proteolysis"/>
    <property type="evidence" value="ECO:0007669"/>
    <property type="project" value="UniProtKB-KW"/>
</dbReference>
<comment type="caution">
    <text evidence="3">The sequence shown here is derived from an EMBL/GenBank/DDBJ whole genome shotgun (WGS) entry which is preliminary data.</text>
</comment>
<feature type="domain" description="CAAX prenyl protease 2/Lysostaphin resistance protein A-like" evidence="2">
    <location>
        <begin position="109"/>
        <end position="197"/>
    </location>
</feature>
<feature type="transmembrane region" description="Helical" evidence="1">
    <location>
        <begin position="163"/>
        <end position="181"/>
    </location>
</feature>
<proteinExistence type="predicted"/>
<evidence type="ECO:0000313" key="4">
    <source>
        <dbReference type="Proteomes" id="UP000553059"/>
    </source>
</evidence>
<keyword evidence="1" id="KW-0812">Transmembrane</keyword>
<dbReference type="AlphaFoldDB" id="A0A7C6Z729"/>
<organism evidence="3 4">
    <name type="scientific">Desulfitobacterium dehalogenans</name>
    <dbReference type="NCBI Taxonomy" id="36854"/>
    <lineage>
        <taxon>Bacteria</taxon>
        <taxon>Bacillati</taxon>
        <taxon>Bacillota</taxon>
        <taxon>Clostridia</taxon>
        <taxon>Eubacteriales</taxon>
        <taxon>Desulfitobacteriaceae</taxon>
        <taxon>Desulfitobacterium</taxon>
    </lineage>
</organism>
<dbReference type="GO" id="GO:0080120">
    <property type="term" value="P:CAAX-box protein maturation"/>
    <property type="evidence" value="ECO:0007669"/>
    <property type="project" value="UniProtKB-ARBA"/>
</dbReference>
<feature type="transmembrane region" description="Helical" evidence="1">
    <location>
        <begin position="24"/>
        <end position="47"/>
    </location>
</feature>
<reference evidence="3 4" key="1">
    <citation type="journal article" date="2020" name="Biotechnol. Biofuels">
        <title>New insights from the biogas microbiome by comprehensive genome-resolved metagenomics of nearly 1600 species originating from multiple anaerobic digesters.</title>
        <authorList>
            <person name="Campanaro S."/>
            <person name="Treu L."/>
            <person name="Rodriguez-R L.M."/>
            <person name="Kovalovszki A."/>
            <person name="Ziels R.M."/>
            <person name="Maus I."/>
            <person name="Zhu X."/>
            <person name="Kougias P.G."/>
            <person name="Basile A."/>
            <person name="Luo G."/>
            <person name="Schluter A."/>
            <person name="Konstantinidis K.T."/>
            <person name="Angelidaki I."/>
        </authorList>
    </citation>
    <scope>NUCLEOTIDE SEQUENCE [LARGE SCALE GENOMIC DNA]</scope>
    <source>
        <strain evidence="3">AS05jafATM_4</strain>
    </source>
</reference>
<sequence length="218" mass="24735">MRPVVEEDILVETMDNHEEQLRAALIPSFWLTQLLLLIPGAFLLWFFYLRKGYPWQTFFAWDNTGGIWLLGSAAALFGMGLQFLAWKIFSIEAFDDGGVNRLLLELPAKFLFPMFLIGAFSEELLVRGVVQTGLGNFFGPLYGILFTSILFTGMHLRYLKKPVLMCGVFVVSLLLCSLYGFTGTLWATVYAHFLYNFGAALLAKKYYLPFIPNAPKDE</sequence>
<gene>
    <name evidence="3" type="ORF">GX523_18970</name>
</gene>
<dbReference type="EMBL" id="DUTF01000403">
    <property type="protein sequence ID" value="HHY28785.1"/>
    <property type="molecule type" value="Genomic_DNA"/>
</dbReference>
<name>A0A7C6Z729_9FIRM</name>
<keyword evidence="3" id="KW-0645">Protease</keyword>
<keyword evidence="3" id="KW-0482">Metalloprotease</keyword>
<evidence type="ECO:0000313" key="3">
    <source>
        <dbReference type="EMBL" id="HHY28785.1"/>
    </source>
</evidence>
<feature type="transmembrane region" description="Helical" evidence="1">
    <location>
        <begin position="67"/>
        <end position="90"/>
    </location>
</feature>
<keyword evidence="1" id="KW-0472">Membrane</keyword>
<dbReference type="InterPro" id="IPR003675">
    <property type="entry name" value="Rce1/LyrA-like_dom"/>
</dbReference>
<keyword evidence="3" id="KW-0378">Hydrolase</keyword>
<feature type="transmembrane region" description="Helical" evidence="1">
    <location>
        <begin position="133"/>
        <end position="151"/>
    </location>
</feature>
<dbReference type="GO" id="GO:0004175">
    <property type="term" value="F:endopeptidase activity"/>
    <property type="evidence" value="ECO:0007669"/>
    <property type="project" value="UniProtKB-ARBA"/>
</dbReference>